<dbReference type="FunFam" id="1.10.472.10:FF:000007">
    <property type="entry name" value="Transcription factor IIIB 90 kDa subunit"/>
    <property type="match status" value="1"/>
</dbReference>
<dbReference type="CDD" id="cd20554">
    <property type="entry name" value="CYCLIN_TFIIIB90_rpt2"/>
    <property type="match status" value="1"/>
</dbReference>
<evidence type="ECO:0000256" key="8">
    <source>
        <dbReference type="ARBA" id="ARBA00023163"/>
    </source>
</evidence>
<keyword evidence="9" id="KW-0539">Nucleus</keyword>
<dbReference type="Pfam" id="PF08271">
    <property type="entry name" value="Zn_Ribbon_TF"/>
    <property type="match status" value="1"/>
</dbReference>
<dbReference type="InterPro" id="IPR036915">
    <property type="entry name" value="Cyclin-like_sf"/>
</dbReference>
<dbReference type="InterPro" id="IPR013763">
    <property type="entry name" value="Cyclin-like_dom"/>
</dbReference>
<gene>
    <name evidence="14" type="ORF">TAT_000251300</name>
    <name evidence="13" type="ORF">TAV_000251300</name>
</gene>
<comment type="similarity">
    <text evidence="2">Belongs to the TFIIB family.</text>
</comment>
<dbReference type="GO" id="GO:0070897">
    <property type="term" value="P:transcription preinitiation complex assembly"/>
    <property type="evidence" value="ECO:0007669"/>
    <property type="project" value="InterPro"/>
</dbReference>
<dbReference type="PRINTS" id="PR00685">
    <property type="entry name" value="TIFACTORIIB"/>
</dbReference>
<keyword evidence="3" id="KW-0479">Metal-binding</keyword>
<dbReference type="Gene3D" id="1.10.472.10">
    <property type="entry name" value="Cyclin-like"/>
    <property type="match status" value="2"/>
</dbReference>
<evidence type="ECO:0000313" key="14">
    <source>
        <dbReference type="EMBL" id="SVP93520.1"/>
    </source>
</evidence>
<keyword evidence="5" id="KW-0862">Zinc</keyword>
<dbReference type="GO" id="GO:0005634">
    <property type="term" value="C:nucleus"/>
    <property type="evidence" value="ECO:0007669"/>
    <property type="project" value="UniProtKB-SubCell"/>
</dbReference>
<dbReference type="Gene3D" id="2.20.25.10">
    <property type="match status" value="1"/>
</dbReference>
<dbReference type="CDD" id="cd20553">
    <property type="entry name" value="CYCLIN_TFIIIB90_rpt1"/>
    <property type="match status" value="1"/>
</dbReference>
<dbReference type="GO" id="GO:0000995">
    <property type="term" value="F:RNA polymerase III general transcription initiation factor activity"/>
    <property type="evidence" value="ECO:0007669"/>
    <property type="project" value="TreeGrafter"/>
</dbReference>
<evidence type="ECO:0000256" key="6">
    <source>
        <dbReference type="ARBA" id="ARBA00023015"/>
    </source>
</evidence>
<dbReference type="SUPFAM" id="SSF57783">
    <property type="entry name" value="Zinc beta-ribbon"/>
    <property type="match status" value="1"/>
</dbReference>
<reference evidence="13" key="1">
    <citation type="submission" date="2018-07" db="EMBL/GenBank/DDBJ databases">
        <authorList>
            <person name="Quirk P.G."/>
            <person name="Krulwich T.A."/>
        </authorList>
    </citation>
    <scope>NUCLEOTIDE SEQUENCE</scope>
    <source>
        <strain evidence="13">Anand</strain>
    </source>
</reference>
<proteinExistence type="inferred from homology"/>
<evidence type="ECO:0000256" key="10">
    <source>
        <dbReference type="ARBA" id="ARBA00031009"/>
    </source>
</evidence>
<dbReference type="PROSITE" id="PS51134">
    <property type="entry name" value="ZF_TFIIB"/>
    <property type="match status" value="1"/>
</dbReference>
<keyword evidence="8" id="KW-0804">Transcription</keyword>
<dbReference type="FunFam" id="1.10.472.10:FF:000002">
    <property type="entry name" value="Transcription factor IIIB 90 kDa subunit"/>
    <property type="match status" value="1"/>
</dbReference>
<evidence type="ECO:0000256" key="1">
    <source>
        <dbReference type="ARBA" id="ARBA00004123"/>
    </source>
</evidence>
<dbReference type="VEuPathDB" id="PiroplasmaDB:TA04210"/>
<comment type="subcellular location">
    <subcellularLocation>
        <location evidence="1">Nucleus</location>
    </subcellularLocation>
</comment>
<accession>A0A3B0MST9</accession>
<sequence>MGMRKCEYCGSSEIEDYTHLGELVCQDCGAVLQENTILEQVEYSDNNSGNTQVLGRFVSNLSSGRQALTHTTWHSREQVINRGNENIKKIAEALRLSPHHIDAAKRIYLLAVQRNFTMGRNNLHVASCCLYTICRRERTPHLLIDFSDVLLTPVKTIGQIFMKLVRMLHISVPNIDPSIFFERFATQLQLKDIHKIINTGNRIIQAMNRDWLCTGRRPTGLCGAALLVAARFHGISLSAESVSSVVRISHPTILKRLSEFKVTSTAHIKVSEFDNTDIDSLPKLTLPPCLLNKLARKKKYEGSDYTSECVSTSSDYDRVSTDYERTSVRSGMNSPMNEINTGLSTDLLCTDEPTPNQINTIAQSILSSINSMSTPTKYSQTTLHSNTIDSINSDSTIVDANEDNGADSPLNAADSNLNPVESVLSEDDEDDIAMFKEMILPENERKMKMILWDEVTKDIMPKVYRRQMERKRREQLGQNVKKRKYVRRVYSEYPEAQDAVESARMALERHAKGFMNHVNKDVFKSLLSQST</sequence>
<evidence type="ECO:0000256" key="4">
    <source>
        <dbReference type="ARBA" id="ARBA00022771"/>
    </source>
</evidence>
<keyword evidence="6" id="KW-0805">Transcription regulation</keyword>
<evidence type="ECO:0000256" key="2">
    <source>
        <dbReference type="ARBA" id="ARBA00010857"/>
    </source>
</evidence>
<dbReference type="GO" id="GO:0097550">
    <property type="term" value="C:transcription preinitiation complex"/>
    <property type="evidence" value="ECO:0007669"/>
    <property type="project" value="TreeGrafter"/>
</dbReference>
<dbReference type="InterPro" id="IPR000812">
    <property type="entry name" value="TFIIB"/>
</dbReference>
<protein>
    <recommendedName>
        <fullName evidence="10">B-related factor 1</fullName>
    </recommendedName>
</protein>
<name>A0A3B0MST9_THEAN</name>
<dbReference type="PANTHER" id="PTHR11618:SF4">
    <property type="entry name" value="TRANSCRIPTION FACTOR IIIB 90 KDA SUBUNIT"/>
    <property type="match status" value="1"/>
</dbReference>
<keyword evidence="7" id="KW-0010">Activator</keyword>
<dbReference type="PANTHER" id="PTHR11618">
    <property type="entry name" value="TRANSCRIPTION INITIATION FACTOR IIB-RELATED"/>
    <property type="match status" value="1"/>
</dbReference>
<evidence type="ECO:0000256" key="11">
    <source>
        <dbReference type="PROSITE-ProRule" id="PRU00469"/>
    </source>
</evidence>
<organism evidence="13">
    <name type="scientific">Theileria annulata</name>
    <dbReference type="NCBI Taxonomy" id="5874"/>
    <lineage>
        <taxon>Eukaryota</taxon>
        <taxon>Sar</taxon>
        <taxon>Alveolata</taxon>
        <taxon>Apicomplexa</taxon>
        <taxon>Aconoidasida</taxon>
        <taxon>Piroplasmida</taxon>
        <taxon>Theileriidae</taxon>
        <taxon>Theileria</taxon>
    </lineage>
</organism>
<dbReference type="SMART" id="SM00385">
    <property type="entry name" value="CYCLIN"/>
    <property type="match status" value="2"/>
</dbReference>
<dbReference type="EMBL" id="UIVT01000003">
    <property type="protein sequence ID" value="SVP93520.1"/>
    <property type="molecule type" value="Genomic_DNA"/>
</dbReference>
<keyword evidence="4 11" id="KW-0863">Zinc-finger</keyword>
<evidence type="ECO:0000313" key="13">
    <source>
        <dbReference type="EMBL" id="SVP92715.1"/>
    </source>
</evidence>
<dbReference type="GO" id="GO:0001006">
    <property type="term" value="F:RNA polymerase III type 3 promoter sequence-specific DNA binding"/>
    <property type="evidence" value="ECO:0007669"/>
    <property type="project" value="TreeGrafter"/>
</dbReference>
<evidence type="ECO:0000256" key="7">
    <source>
        <dbReference type="ARBA" id="ARBA00023159"/>
    </source>
</evidence>
<dbReference type="AlphaFoldDB" id="A0A3B0MST9"/>
<dbReference type="SUPFAM" id="SSF47954">
    <property type="entry name" value="Cyclin-like"/>
    <property type="match status" value="2"/>
</dbReference>
<evidence type="ECO:0000256" key="9">
    <source>
        <dbReference type="ARBA" id="ARBA00023242"/>
    </source>
</evidence>
<dbReference type="InterPro" id="IPR011665">
    <property type="entry name" value="BRF1_TBP-bd_dom"/>
</dbReference>
<feature type="domain" description="TFIIB-type" evidence="12">
    <location>
        <begin position="2"/>
        <end position="33"/>
    </location>
</feature>
<dbReference type="Pfam" id="PF00382">
    <property type="entry name" value="TFIIB"/>
    <property type="match status" value="2"/>
</dbReference>
<dbReference type="GO" id="GO:0000126">
    <property type="term" value="C:transcription factor TFIIIB complex"/>
    <property type="evidence" value="ECO:0007669"/>
    <property type="project" value="TreeGrafter"/>
</dbReference>
<dbReference type="GO" id="GO:0008270">
    <property type="term" value="F:zinc ion binding"/>
    <property type="evidence" value="ECO:0007669"/>
    <property type="project" value="UniProtKB-KW"/>
</dbReference>
<dbReference type="InterPro" id="IPR013137">
    <property type="entry name" value="Znf_TFIIB"/>
</dbReference>
<evidence type="ECO:0000256" key="3">
    <source>
        <dbReference type="ARBA" id="ARBA00022723"/>
    </source>
</evidence>
<dbReference type="GO" id="GO:0017025">
    <property type="term" value="F:TBP-class protein binding"/>
    <property type="evidence" value="ECO:0007669"/>
    <property type="project" value="InterPro"/>
</dbReference>
<evidence type="ECO:0000259" key="12">
    <source>
        <dbReference type="PROSITE" id="PS51134"/>
    </source>
</evidence>
<dbReference type="EMBL" id="UIVS01000003">
    <property type="protein sequence ID" value="SVP92715.1"/>
    <property type="molecule type" value="Genomic_DNA"/>
</dbReference>
<dbReference type="Pfam" id="PF07741">
    <property type="entry name" value="BRF1"/>
    <property type="match status" value="1"/>
</dbReference>
<dbReference type="InterPro" id="IPR013150">
    <property type="entry name" value="TFIIB_cyclin"/>
</dbReference>
<evidence type="ECO:0000256" key="5">
    <source>
        <dbReference type="ARBA" id="ARBA00022833"/>
    </source>
</evidence>